<organism evidence="2 3">
    <name type="scientific">Mycena rosella</name>
    <name type="common">Pink bonnet</name>
    <name type="synonym">Agaricus rosellus</name>
    <dbReference type="NCBI Taxonomy" id="1033263"/>
    <lineage>
        <taxon>Eukaryota</taxon>
        <taxon>Fungi</taxon>
        <taxon>Dikarya</taxon>
        <taxon>Basidiomycota</taxon>
        <taxon>Agaricomycotina</taxon>
        <taxon>Agaricomycetes</taxon>
        <taxon>Agaricomycetidae</taxon>
        <taxon>Agaricales</taxon>
        <taxon>Marasmiineae</taxon>
        <taxon>Mycenaceae</taxon>
        <taxon>Mycena</taxon>
    </lineage>
</organism>
<keyword evidence="3" id="KW-1185">Reference proteome</keyword>
<gene>
    <name evidence="2" type="ORF">B0H17DRAFT_643098</name>
</gene>
<dbReference type="PANTHER" id="PTHR34883:SF15">
    <property type="entry name" value="EXTRACELLULAR SERINE-RICH PROTEIN"/>
    <property type="match status" value="1"/>
</dbReference>
<feature type="signal peptide" evidence="1">
    <location>
        <begin position="1"/>
        <end position="19"/>
    </location>
</feature>
<protein>
    <recommendedName>
        <fullName evidence="4">Cupredoxin</fullName>
    </recommendedName>
</protein>
<dbReference type="Gene3D" id="2.60.40.420">
    <property type="entry name" value="Cupredoxins - blue copper proteins"/>
    <property type="match status" value="1"/>
</dbReference>
<dbReference type="SUPFAM" id="SSF49503">
    <property type="entry name" value="Cupredoxins"/>
    <property type="match status" value="1"/>
</dbReference>
<evidence type="ECO:0000313" key="3">
    <source>
        <dbReference type="Proteomes" id="UP001221757"/>
    </source>
</evidence>
<evidence type="ECO:0000313" key="2">
    <source>
        <dbReference type="EMBL" id="KAJ7689155.1"/>
    </source>
</evidence>
<dbReference type="Proteomes" id="UP001221757">
    <property type="component" value="Unassembled WGS sequence"/>
</dbReference>
<dbReference type="AlphaFoldDB" id="A0AAD7DDL5"/>
<comment type="caution">
    <text evidence="2">The sequence shown here is derived from an EMBL/GenBank/DDBJ whole genome shotgun (WGS) entry which is preliminary data.</text>
</comment>
<sequence length="177" mass="17795">MHFFALATAAASVVSAVSGATLLVKVGENGGLTFDPTNVVAAVGDTVAFEFLAKNHTVTQSTFAAPCTKMTTPVAGIDSGFQLVAANATQIPEWSFTVNNASSPIWLFCAQVGHCGKGMVFSVNAPATGKTFEAFQAAAMATATNSTNGITSGALMTRASSAGIFAVVAGVAGVLLL</sequence>
<keyword evidence="1" id="KW-0732">Signal</keyword>
<proteinExistence type="predicted"/>
<dbReference type="InterPro" id="IPR052953">
    <property type="entry name" value="Ser-rich/MCO-related"/>
</dbReference>
<evidence type="ECO:0000256" key="1">
    <source>
        <dbReference type="SAM" id="SignalP"/>
    </source>
</evidence>
<dbReference type="InterPro" id="IPR008972">
    <property type="entry name" value="Cupredoxin"/>
</dbReference>
<reference evidence="2" key="1">
    <citation type="submission" date="2023-03" db="EMBL/GenBank/DDBJ databases">
        <title>Massive genome expansion in bonnet fungi (Mycena s.s.) driven by repeated elements and novel gene families across ecological guilds.</title>
        <authorList>
            <consortium name="Lawrence Berkeley National Laboratory"/>
            <person name="Harder C.B."/>
            <person name="Miyauchi S."/>
            <person name="Viragh M."/>
            <person name="Kuo A."/>
            <person name="Thoen E."/>
            <person name="Andreopoulos B."/>
            <person name="Lu D."/>
            <person name="Skrede I."/>
            <person name="Drula E."/>
            <person name="Henrissat B."/>
            <person name="Morin E."/>
            <person name="Kohler A."/>
            <person name="Barry K."/>
            <person name="LaButti K."/>
            <person name="Morin E."/>
            <person name="Salamov A."/>
            <person name="Lipzen A."/>
            <person name="Mereny Z."/>
            <person name="Hegedus B."/>
            <person name="Baldrian P."/>
            <person name="Stursova M."/>
            <person name="Weitz H."/>
            <person name="Taylor A."/>
            <person name="Grigoriev I.V."/>
            <person name="Nagy L.G."/>
            <person name="Martin F."/>
            <person name="Kauserud H."/>
        </authorList>
    </citation>
    <scope>NUCLEOTIDE SEQUENCE</scope>
    <source>
        <strain evidence="2">CBHHK067</strain>
    </source>
</reference>
<dbReference type="CDD" id="cd00920">
    <property type="entry name" value="Cupredoxin"/>
    <property type="match status" value="1"/>
</dbReference>
<dbReference type="EMBL" id="JARKIE010000074">
    <property type="protein sequence ID" value="KAJ7689155.1"/>
    <property type="molecule type" value="Genomic_DNA"/>
</dbReference>
<accession>A0AAD7DDL5</accession>
<name>A0AAD7DDL5_MYCRO</name>
<evidence type="ECO:0008006" key="4">
    <source>
        <dbReference type="Google" id="ProtNLM"/>
    </source>
</evidence>
<dbReference type="PANTHER" id="PTHR34883">
    <property type="entry name" value="SERINE-RICH PROTEIN, PUTATIVE-RELATED-RELATED"/>
    <property type="match status" value="1"/>
</dbReference>
<feature type="chain" id="PRO_5041937340" description="Cupredoxin" evidence="1">
    <location>
        <begin position="20"/>
        <end position="177"/>
    </location>
</feature>